<sequence>MACVSVIGTEAAASPTTLADVISAAPIFHSAVQVHNPYQISWDATDKATLSPTPPDFTYGCTATLRTWIPGESVGSLPCNNKHDNLNIGNTGLFFFVVIGVPIIAVVLIATCCGIYCRKARRIRRGRDEQRRTVHQPPQPVAPAAEPDVHLNNVKA</sequence>
<reference evidence="3 4" key="1">
    <citation type="submission" date="2016-07" db="EMBL/GenBank/DDBJ databases">
        <title>Pervasive Adenine N6-methylation of Active Genes in Fungi.</title>
        <authorList>
            <consortium name="DOE Joint Genome Institute"/>
            <person name="Mondo S.J."/>
            <person name="Dannebaum R.O."/>
            <person name="Kuo R.C."/>
            <person name="Labutti K."/>
            <person name="Haridas S."/>
            <person name="Kuo A."/>
            <person name="Salamov A."/>
            <person name="Ahrendt S.R."/>
            <person name="Lipzen A."/>
            <person name="Sullivan W."/>
            <person name="Andreopoulos W.B."/>
            <person name="Clum A."/>
            <person name="Lindquist E."/>
            <person name="Daum C."/>
            <person name="Ramamoorthy G.K."/>
            <person name="Gryganskyi A."/>
            <person name="Culley D."/>
            <person name="Magnuson J.K."/>
            <person name="James T.Y."/>
            <person name="O'Malley M.A."/>
            <person name="Stajich J.E."/>
            <person name="Spatafora J.W."/>
            <person name="Visel A."/>
            <person name="Grigoriev I.V."/>
        </authorList>
    </citation>
    <scope>NUCLEOTIDE SEQUENCE [LARGE SCALE GENOMIC DNA]</scope>
    <source>
        <strain evidence="3 4">CBS 115471</strain>
    </source>
</reference>
<proteinExistence type="predicted"/>
<protein>
    <submittedName>
        <fullName evidence="3">Uncharacterized protein</fullName>
    </submittedName>
</protein>
<evidence type="ECO:0000313" key="3">
    <source>
        <dbReference type="EMBL" id="ORY15482.1"/>
    </source>
</evidence>
<accession>A0A1Y1ZZ04</accession>
<keyword evidence="2" id="KW-0812">Transmembrane</keyword>
<keyword evidence="2" id="KW-1133">Transmembrane helix</keyword>
<dbReference type="AlphaFoldDB" id="A0A1Y1ZZ04"/>
<gene>
    <name evidence="3" type="ORF">BCR34DRAFT_178637</name>
</gene>
<organism evidence="3 4">
    <name type="scientific">Clohesyomyces aquaticus</name>
    <dbReference type="NCBI Taxonomy" id="1231657"/>
    <lineage>
        <taxon>Eukaryota</taxon>
        <taxon>Fungi</taxon>
        <taxon>Dikarya</taxon>
        <taxon>Ascomycota</taxon>
        <taxon>Pezizomycotina</taxon>
        <taxon>Dothideomycetes</taxon>
        <taxon>Pleosporomycetidae</taxon>
        <taxon>Pleosporales</taxon>
        <taxon>Lindgomycetaceae</taxon>
        <taxon>Clohesyomyces</taxon>
    </lineage>
</organism>
<comment type="caution">
    <text evidence="3">The sequence shown here is derived from an EMBL/GenBank/DDBJ whole genome shotgun (WGS) entry which is preliminary data.</text>
</comment>
<name>A0A1Y1ZZ04_9PLEO</name>
<feature type="region of interest" description="Disordered" evidence="1">
    <location>
        <begin position="126"/>
        <end position="148"/>
    </location>
</feature>
<feature type="transmembrane region" description="Helical" evidence="2">
    <location>
        <begin position="93"/>
        <end position="117"/>
    </location>
</feature>
<dbReference type="Proteomes" id="UP000193144">
    <property type="component" value="Unassembled WGS sequence"/>
</dbReference>
<evidence type="ECO:0000256" key="2">
    <source>
        <dbReference type="SAM" id="Phobius"/>
    </source>
</evidence>
<evidence type="ECO:0000256" key="1">
    <source>
        <dbReference type="SAM" id="MobiDB-lite"/>
    </source>
</evidence>
<dbReference type="OrthoDB" id="4364105at2759"/>
<keyword evidence="2" id="KW-0472">Membrane</keyword>
<dbReference type="EMBL" id="MCFA01000025">
    <property type="protein sequence ID" value="ORY15482.1"/>
    <property type="molecule type" value="Genomic_DNA"/>
</dbReference>
<keyword evidence="4" id="KW-1185">Reference proteome</keyword>
<evidence type="ECO:0000313" key="4">
    <source>
        <dbReference type="Proteomes" id="UP000193144"/>
    </source>
</evidence>